<dbReference type="EMBL" id="LR593886">
    <property type="protein sequence ID" value="VTR96047.1"/>
    <property type="molecule type" value="Genomic_DNA"/>
</dbReference>
<dbReference type="AlphaFoldDB" id="A0A6P2D567"/>
<evidence type="ECO:0000313" key="1">
    <source>
        <dbReference type="EMBL" id="VTR96047.1"/>
    </source>
</evidence>
<keyword evidence="2" id="KW-1185">Reference proteome</keyword>
<gene>
    <name evidence="1" type="ORF">SOIL9_16670</name>
</gene>
<proteinExistence type="predicted"/>
<dbReference type="KEGG" id="gms:SOIL9_16670"/>
<accession>A0A6P2D567</accession>
<evidence type="ECO:0000313" key="2">
    <source>
        <dbReference type="Proteomes" id="UP000464178"/>
    </source>
</evidence>
<reference evidence="1 2" key="1">
    <citation type="submission" date="2019-05" db="EMBL/GenBank/DDBJ databases">
        <authorList>
            <consortium name="Science for Life Laboratories"/>
        </authorList>
    </citation>
    <scope>NUCLEOTIDE SEQUENCE [LARGE SCALE GENOMIC DNA]</scope>
    <source>
        <strain evidence="1">Soil9</strain>
    </source>
</reference>
<sequence length="501" mass="53959">MAGSAGDVRAGGAWYELWGKDKLTPLLEKAKKGAESFGGAMKSLGKRAGVGADAAFGGVKDGLKGLAMSLGHEAFKGVVSLISGLEDLKKEYEKTARMLAQLDAMTERNMAKRTEMIEAEIDPKKKVLAIDKEIAKLQQDDAISRSLNTQLQEQKDRTGMFKRKGTTYERLQGFSMWWQGEQESTLQNVQAQIDAQHAAQDKIFARLQELSDQRGKLLNPDRDPEKIKATAELTRELKKQADTFQQAADKVKLYELEMQNYSKAQIAAVDAAQQRVKLHEVLGGAAAELAGSVASTGKDFTKEVKDTTDGLKEQLGTWGMLSEQATVHKLKLKGVRDEALKTAQATADQITRLNALAGAAGELFGGVSGKAKELAEELKGVTEELREQADTWNMTAEQAAIYKLRAKGIRGDALGPAQLEADRIKLKNILGGAADAIANGVASVEKITLASPGSFTAGNAAQRFGAETIPEKQLKAAEVTAKNTGNIVKAISDLGRGLTFK</sequence>
<dbReference type="Proteomes" id="UP000464178">
    <property type="component" value="Chromosome"/>
</dbReference>
<dbReference type="RefSeq" id="WP_162670387.1">
    <property type="nucleotide sequence ID" value="NZ_LR593886.1"/>
</dbReference>
<name>A0A6P2D567_9BACT</name>
<organism evidence="1 2">
    <name type="scientific">Gemmata massiliana</name>
    <dbReference type="NCBI Taxonomy" id="1210884"/>
    <lineage>
        <taxon>Bacteria</taxon>
        <taxon>Pseudomonadati</taxon>
        <taxon>Planctomycetota</taxon>
        <taxon>Planctomycetia</taxon>
        <taxon>Gemmatales</taxon>
        <taxon>Gemmataceae</taxon>
        <taxon>Gemmata</taxon>
    </lineage>
</organism>
<protein>
    <submittedName>
        <fullName evidence="1">Uncharacterized protein</fullName>
    </submittedName>
</protein>